<sequence>MSRFSLNHRDVLELVDVFVLKKQYSSTSPPFDTRRVHSLRILADSISAIHPDAKAVVKSTVQSWVLKREKMKKDQSVSDDYWLNLEAELVRKWPRCAPLHVSSTHQPGSPADIPSPLLNPQVTSEPPQCGTRISPPLTEDLDADITPPQEPNRSCYGPSLGLPVPQMTSKSALSGTPIPVYHYGYTDKCGDKSLCYHYDDEDSTRVKVWHQNRSDKKETTGVIYYVCSSANCGGRAQVNNAGLYVSWAKPRAPGCRGEDRREFDCQQCLRYAKLLIRRGVSKMDAHGIAQDRAIALKCYDGLFPPYASMSKTYSKVEATRAISEPEVLKTEQETIADNEKVRTGQGSDINIQPINQ</sequence>
<accession>A0A7E4W2E4</accession>
<evidence type="ECO:0000313" key="3">
    <source>
        <dbReference type="WBParaSite" id="Pan_g6133.t1"/>
    </source>
</evidence>
<dbReference type="Proteomes" id="UP000492821">
    <property type="component" value="Unassembled WGS sequence"/>
</dbReference>
<reference evidence="3" key="2">
    <citation type="submission" date="2020-10" db="UniProtKB">
        <authorList>
            <consortium name="WormBaseParasite"/>
        </authorList>
    </citation>
    <scope>IDENTIFICATION</scope>
</reference>
<evidence type="ECO:0000256" key="1">
    <source>
        <dbReference type="SAM" id="MobiDB-lite"/>
    </source>
</evidence>
<dbReference type="WBParaSite" id="Pan_g6133.t1">
    <property type="protein sequence ID" value="Pan_g6133.t1"/>
    <property type="gene ID" value="Pan_g6133"/>
</dbReference>
<proteinExistence type="predicted"/>
<name>A0A7E4W2E4_PANRE</name>
<evidence type="ECO:0000313" key="2">
    <source>
        <dbReference type="Proteomes" id="UP000492821"/>
    </source>
</evidence>
<dbReference type="AlphaFoldDB" id="A0A7E4W2E4"/>
<reference evidence="2" key="1">
    <citation type="journal article" date="2013" name="Genetics">
        <title>The draft genome and transcriptome of Panagrellus redivivus are shaped by the harsh demands of a free-living lifestyle.</title>
        <authorList>
            <person name="Srinivasan J."/>
            <person name="Dillman A.R."/>
            <person name="Macchietto M.G."/>
            <person name="Heikkinen L."/>
            <person name="Lakso M."/>
            <person name="Fracchia K.M."/>
            <person name="Antoshechkin I."/>
            <person name="Mortazavi A."/>
            <person name="Wong G."/>
            <person name="Sternberg P.W."/>
        </authorList>
    </citation>
    <scope>NUCLEOTIDE SEQUENCE [LARGE SCALE GENOMIC DNA]</scope>
    <source>
        <strain evidence="2">MT8872</strain>
    </source>
</reference>
<keyword evidence="2" id="KW-1185">Reference proteome</keyword>
<organism evidence="2 3">
    <name type="scientific">Panagrellus redivivus</name>
    <name type="common">Microworm</name>
    <dbReference type="NCBI Taxonomy" id="6233"/>
    <lineage>
        <taxon>Eukaryota</taxon>
        <taxon>Metazoa</taxon>
        <taxon>Ecdysozoa</taxon>
        <taxon>Nematoda</taxon>
        <taxon>Chromadorea</taxon>
        <taxon>Rhabditida</taxon>
        <taxon>Tylenchina</taxon>
        <taxon>Panagrolaimomorpha</taxon>
        <taxon>Panagrolaimoidea</taxon>
        <taxon>Panagrolaimidae</taxon>
        <taxon>Panagrellus</taxon>
    </lineage>
</organism>
<feature type="region of interest" description="Disordered" evidence="1">
    <location>
        <begin position="101"/>
        <end position="158"/>
    </location>
</feature>
<protein>
    <submittedName>
        <fullName evidence="3">Zf-3CxxC domain-containing protein</fullName>
    </submittedName>
</protein>